<feature type="region of interest" description="Disordered" evidence="1">
    <location>
        <begin position="32"/>
        <end position="119"/>
    </location>
</feature>
<name>A0A163MSB2_9BACI</name>
<comment type="caution">
    <text evidence="2">The sequence shown here is derived from an EMBL/GenBank/DDBJ whole genome shotgun (WGS) entry which is preliminary data.</text>
</comment>
<accession>A0A163MSB2</accession>
<reference evidence="3" key="1">
    <citation type="submission" date="2016-01" db="EMBL/GenBank/DDBJ databases">
        <title>Whole genome sequencing of Bhargavaea cecembensis T14.</title>
        <authorList>
            <person name="Hong K.W."/>
        </authorList>
    </citation>
    <scope>NUCLEOTIDE SEQUENCE [LARGE SCALE GENOMIC DNA]</scope>
    <source>
        <strain evidence="3">M19</strain>
    </source>
</reference>
<proteinExistence type="predicted"/>
<organism evidence="2 3">
    <name type="scientific">Rossellomorea marisflavi</name>
    <dbReference type="NCBI Taxonomy" id="189381"/>
    <lineage>
        <taxon>Bacteria</taxon>
        <taxon>Bacillati</taxon>
        <taxon>Bacillota</taxon>
        <taxon>Bacilli</taxon>
        <taxon>Bacillales</taxon>
        <taxon>Bacillaceae</taxon>
        <taxon>Rossellomorea</taxon>
    </lineage>
</organism>
<gene>
    <name evidence="2" type="ORF">AV649_10955</name>
</gene>
<evidence type="ECO:0000256" key="1">
    <source>
        <dbReference type="SAM" id="MobiDB-lite"/>
    </source>
</evidence>
<dbReference type="EMBL" id="LQQY01000002">
    <property type="protein sequence ID" value="KZE53281.1"/>
    <property type="molecule type" value="Genomic_DNA"/>
</dbReference>
<evidence type="ECO:0000313" key="3">
    <source>
        <dbReference type="Proteomes" id="UP000076510"/>
    </source>
</evidence>
<evidence type="ECO:0000313" key="2">
    <source>
        <dbReference type="EMBL" id="KZE53281.1"/>
    </source>
</evidence>
<feature type="compositionally biased region" description="Acidic residues" evidence="1">
    <location>
        <begin position="53"/>
        <end position="95"/>
    </location>
</feature>
<dbReference type="PROSITE" id="PS51257">
    <property type="entry name" value="PROKAR_LIPOPROTEIN"/>
    <property type="match status" value="1"/>
</dbReference>
<dbReference type="AlphaFoldDB" id="A0A163MSB2"/>
<feature type="compositionally biased region" description="Low complexity" evidence="1">
    <location>
        <begin position="110"/>
        <end position="119"/>
    </location>
</feature>
<sequence length="188" mass="20428">MRKKEEGEKAMNVPGWKLLTALIPIMLMMGACGQSPRNTAPVEREATDATEAATEEAIPEQPDEASDQVILEEDQEAGEPSDDDQETDEPEEDDGSSARAEPQRSGEEPGTTAGITDAATAIEFLKDELNVASEGDIQIDDGDGKPKTDEKGTYYILHLISKTLKEEGGTGEVGSFRIYEDGRYEMED</sequence>
<dbReference type="RefSeq" id="WP_063190441.1">
    <property type="nucleotide sequence ID" value="NZ_LQQY01000002.1"/>
</dbReference>
<dbReference type="Proteomes" id="UP000076510">
    <property type="component" value="Unassembled WGS sequence"/>
</dbReference>
<dbReference type="OrthoDB" id="9812621at2"/>
<protein>
    <submittedName>
        <fullName evidence="2">Uncharacterized protein</fullName>
    </submittedName>
</protein>